<dbReference type="SUPFAM" id="SSF46626">
    <property type="entry name" value="Cytochrome c"/>
    <property type="match status" value="1"/>
</dbReference>
<evidence type="ECO:0000259" key="6">
    <source>
        <dbReference type="PROSITE" id="PS51007"/>
    </source>
</evidence>
<proteinExistence type="predicted"/>
<dbReference type="GO" id="GO:0020037">
    <property type="term" value="F:heme binding"/>
    <property type="evidence" value="ECO:0007669"/>
    <property type="project" value="InterPro"/>
</dbReference>
<dbReference type="InterPro" id="IPR036909">
    <property type="entry name" value="Cyt_c-like_dom_sf"/>
</dbReference>
<dbReference type="PANTHER" id="PTHR40394:SF2">
    <property type="entry name" value="QUINOL:CYTOCHROME C OXIDOREDUCTASE MEMBRANE PROTEIN"/>
    <property type="match status" value="1"/>
</dbReference>
<comment type="caution">
    <text evidence="7">The sequence shown here is derived from an EMBL/GenBank/DDBJ whole genome shotgun (WGS) entry which is preliminary data.</text>
</comment>
<evidence type="ECO:0000256" key="3">
    <source>
        <dbReference type="ARBA" id="ARBA00023004"/>
    </source>
</evidence>
<gene>
    <name evidence="7" type="ORF">LptCag_1899</name>
</gene>
<reference evidence="7 8" key="1">
    <citation type="submission" date="2014-06" db="EMBL/GenBank/DDBJ databases">
        <title>Draft genome sequence of iron oxidizing acidophile Leptospirillum ferriphilum DSM14647.</title>
        <authorList>
            <person name="Cardenas J.P."/>
            <person name="Lazcano M."/>
            <person name="Ossandon F.J."/>
            <person name="Corbett M."/>
            <person name="Holmes D.S."/>
            <person name="Watkin E."/>
        </authorList>
    </citation>
    <scope>NUCLEOTIDE SEQUENCE [LARGE SCALE GENOMIC DNA]</scope>
    <source>
        <strain evidence="7 8">DSM 14647</strain>
    </source>
</reference>
<dbReference type="InterPro" id="IPR009056">
    <property type="entry name" value="Cyt_c-like_dom"/>
</dbReference>
<keyword evidence="2 4" id="KW-0479">Metal-binding</keyword>
<keyword evidence="5" id="KW-0472">Membrane</keyword>
<dbReference type="PATRIC" id="fig|178606.4.peg.2153"/>
<evidence type="ECO:0000313" key="8">
    <source>
        <dbReference type="Proteomes" id="UP000029452"/>
    </source>
</evidence>
<evidence type="ECO:0000256" key="5">
    <source>
        <dbReference type="SAM" id="Phobius"/>
    </source>
</evidence>
<keyword evidence="1 4" id="KW-0349">Heme</keyword>
<dbReference type="EMBL" id="JPGK01000008">
    <property type="protein sequence ID" value="KGA93204.1"/>
    <property type="molecule type" value="Genomic_DNA"/>
</dbReference>
<protein>
    <recommendedName>
        <fullName evidence="6">Cytochrome c domain-containing protein</fullName>
    </recommendedName>
</protein>
<keyword evidence="5" id="KW-1133">Transmembrane helix</keyword>
<dbReference type="Pfam" id="PF13442">
    <property type="entry name" value="Cytochrome_CBB3"/>
    <property type="match status" value="1"/>
</dbReference>
<dbReference type="PROSITE" id="PS51007">
    <property type="entry name" value="CYTC"/>
    <property type="match status" value="1"/>
</dbReference>
<evidence type="ECO:0000256" key="4">
    <source>
        <dbReference type="PROSITE-ProRule" id="PRU00433"/>
    </source>
</evidence>
<feature type="domain" description="Cytochrome c" evidence="6">
    <location>
        <begin position="61"/>
        <end position="149"/>
    </location>
</feature>
<evidence type="ECO:0000256" key="2">
    <source>
        <dbReference type="ARBA" id="ARBA00022723"/>
    </source>
</evidence>
<dbReference type="GO" id="GO:0009055">
    <property type="term" value="F:electron transfer activity"/>
    <property type="evidence" value="ECO:0007669"/>
    <property type="project" value="InterPro"/>
</dbReference>
<name>A0A094X3P4_9BACT</name>
<dbReference type="Proteomes" id="UP000029452">
    <property type="component" value="Unassembled WGS sequence"/>
</dbReference>
<sequence>MFLPPIVMMTPSGLQGVTFREILLEKQEGNSVRVFRICLFVGLLVGTFAGSGITAWALQPGDPARGKEVCNQYCYKCHGMNGDGKGEVGGVAFPPPANFRDPELWKGKPDSFFIDVITNGYNYGKMPPWWDVISKQDIQDVFAYIKTFRPK</sequence>
<organism evidence="7 8">
    <name type="scientific">Leptospirillum ferriphilum</name>
    <dbReference type="NCBI Taxonomy" id="178606"/>
    <lineage>
        <taxon>Bacteria</taxon>
        <taxon>Pseudomonadati</taxon>
        <taxon>Nitrospirota</taxon>
        <taxon>Nitrospiria</taxon>
        <taxon>Nitrospirales</taxon>
        <taxon>Nitrospiraceae</taxon>
        <taxon>Leptospirillum</taxon>
    </lineage>
</organism>
<dbReference type="GO" id="GO:0046872">
    <property type="term" value="F:metal ion binding"/>
    <property type="evidence" value="ECO:0007669"/>
    <property type="project" value="UniProtKB-KW"/>
</dbReference>
<dbReference type="PANTHER" id="PTHR40394">
    <property type="entry name" value="LIPOPROTEIN-RELATED"/>
    <property type="match status" value="1"/>
</dbReference>
<dbReference type="AlphaFoldDB" id="A0A094X3P4"/>
<keyword evidence="5" id="KW-0812">Transmembrane</keyword>
<keyword evidence="3 4" id="KW-0408">Iron</keyword>
<feature type="transmembrane region" description="Helical" evidence="5">
    <location>
        <begin position="34"/>
        <end position="58"/>
    </location>
</feature>
<evidence type="ECO:0000313" key="7">
    <source>
        <dbReference type="EMBL" id="KGA93204.1"/>
    </source>
</evidence>
<dbReference type="Gene3D" id="1.10.760.10">
    <property type="entry name" value="Cytochrome c-like domain"/>
    <property type="match status" value="1"/>
</dbReference>
<accession>A0A094X3P4</accession>
<evidence type="ECO:0000256" key="1">
    <source>
        <dbReference type="ARBA" id="ARBA00022617"/>
    </source>
</evidence>